<evidence type="ECO:0000259" key="6">
    <source>
        <dbReference type="SMART" id="SM00849"/>
    </source>
</evidence>
<organism evidence="7 8">
    <name type="scientific">Geranomyces variabilis</name>
    <dbReference type="NCBI Taxonomy" id="109894"/>
    <lineage>
        <taxon>Eukaryota</taxon>
        <taxon>Fungi</taxon>
        <taxon>Fungi incertae sedis</taxon>
        <taxon>Chytridiomycota</taxon>
        <taxon>Chytridiomycota incertae sedis</taxon>
        <taxon>Chytridiomycetes</taxon>
        <taxon>Spizellomycetales</taxon>
        <taxon>Powellomycetaceae</taxon>
        <taxon>Geranomyces</taxon>
    </lineage>
</organism>
<dbReference type="EMBL" id="JADGJQ010000002">
    <property type="protein sequence ID" value="KAJ3184996.1"/>
    <property type="molecule type" value="Genomic_DNA"/>
</dbReference>
<keyword evidence="4" id="KW-0862">Zinc</keyword>
<keyword evidence="3" id="KW-0378">Hydrolase</keyword>
<dbReference type="PANTHER" id="PTHR46233">
    <property type="entry name" value="HYDROXYACYLGLUTATHIONE HYDROLASE GLOC"/>
    <property type="match status" value="1"/>
</dbReference>
<dbReference type="SUPFAM" id="SSF56281">
    <property type="entry name" value="Metallo-hydrolase/oxidoreductase"/>
    <property type="match status" value="1"/>
</dbReference>
<dbReference type="Gene3D" id="3.60.15.10">
    <property type="entry name" value="Ribonuclease Z/Hydroxyacylglutathione hydrolase-like"/>
    <property type="match status" value="2"/>
</dbReference>
<dbReference type="InterPro" id="IPR051453">
    <property type="entry name" value="MBL_Glyoxalase_II"/>
</dbReference>
<sequence>MSPPRGPYVAFKPENLAVIERAKKRGNEAHAERKYGQAIIEYGKAIACFFDSITPMPAPPDAPPGPFDPGTLLAQLYANRSSAFLRDKKFDRALADGQEGAKHSRWYKPRYRQGEAWLALREYSKALESFEEAIRMLGPTVSDQSDEGLWRSRVDQIQKKIMKTETMRDDEILGFRLHQISPSNGDLCAKQFLAPIQNLVFSYARQMKNFIYLCENIATSECLVVDACWDIDGILKYAHSRKLKIVGAIVTHAHIDHVGGIPPPPFDIPGIRVDGLAKLLKKLPSISAYVNPGDIPAITKANPEIPLNRLVKTEDGGTICLPMSLNGGAAAKLSPNHSPAGKNTIFQFIHTPGHSPGSQCILINGNRLLSGDTLFIKSCGRVDFPDSNVSDMHHSLQKKLATLPDHVVVYPGHAYGGDMTTIVDEKRNGVLQPQDYESFAKIMNEAVN</sequence>
<feature type="repeat" description="TPR" evidence="5">
    <location>
        <begin position="107"/>
        <end position="140"/>
    </location>
</feature>
<gene>
    <name evidence="7" type="ORF">HDU87_002562</name>
</gene>
<dbReference type="SUPFAM" id="SSF48452">
    <property type="entry name" value="TPR-like"/>
    <property type="match status" value="1"/>
</dbReference>
<proteinExistence type="predicted"/>
<evidence type="ECO:0000256" key="5">
    <source>
        <dbReference type="PROSITE-ProRule" id="PRU00339"/>
    </source>
</evidence>
<dbReference type="SMART" id="SM00849">
    <property type="entry name" value="Lactamase_B"/>
    <property type="match status" value="1"/>
</dbReference>
<keyword evidence="5" id="KW-0802">TPR repeat</keyword>
<dbReference type="GO" id="GO:0046872">
    <property type="term" value="F:metal ion binding"/>
    <property type="evidence" value="ECO:0007669"/>
    <property type="project" value="UniProtKB-KW"/>
</dbReference>
<comment type="caution">
    <text evidence="7">The sequence shown here is derived from an EMBL/GenBank/DDBJ whole genome shotgun (WGS) entry which is preliminary data.</text>
</comment>
<evidence type="ECO:0000256" key="3">
    <source>
        <dbReference type="ARBA" id="ARBA00022801"/>
    </source>
</evidence>
<dbReference type="GO" id="GO:0016787">
    <property type="term" value="F:hydrolase activity"/>
    <property type="evidence" value="ECO:0007669"/>
    <property type="project" value="UniProtKB-KW"/>
</dbReference>
<dbReference type="Pfam" id="PF00753">
    <property type="entry name" value="Lactamase_B"/>
    <property type="match status" value="1"/>
</dbReference>
<dbReference type="InterPro" id="IPR001279">
    <property type="entry name" value="Metallo-B-lactamas"/>
</dbReference>
<comment type="cofactor">
    <cofactor evidence="1">
        <name>Zn(2+)</name>
        <dbReference type="ChEBI" id="CHEBI:29105"/>
    </cofactor>
</comment>
<evidence type="ECO:0000256" key="1">
    <source>
        <dbReference type="ARBA" id="ARBA00001947"/>
    </source>
</evidence>
<keyword evidence="2" id="KW-0479">Metal-binding</keyword>
<protein>
    <recommendedName>
        <fullName evidence="6">Metallo-beta-lactamase domain-containing protein</fullName>
    </recommendedName>
</protein>
<dbReference type="PROSITE" id="PS50005">
    <property type="entry name" value="TPR"/>
    <property type="match status" value="1"/>
</dbReference>
<dbReference type="AlphaFoldDB" id="A0AAD5TTK6"/>
<evidence type="ECO:0000313" key="7">
    <source>
        <dbReference type="EMBL" id="KAJ3184996.1"/>
    </source>
</evidence>
<dbReference type="Gene3D" id="1.25.40.10">
    <property type="entry name" value="Tetratricopeptide repeat domain"/>
    <property type="match status" value="1"/>
</dbReference>
<dbReference type="InterPro" id="IPR036866">
    <property type="entry name" value="RibonucZ/Hydroxyglut_hydro"/>
</dbReference>
<dbReference type="Proteomes" id="UP001212152">
    <property type="component" value="Unassembled WGS sequence"/>
</dbReference>
<evidence type="ECO:0000256" key="4">
    <source>
        <dbReference type="ARBA" id="ARBA00022833"/>
    </source>
</evidence>
<dbReference type="InterPro" id="IPR019734">
    <property type="entry name" value="TPR_rpt"/>
</dbReference>
<accession>A0AAD5TTK6</accession>
<dbReference type="PANTHER" id="PTHR46233:SF3">
    <property type="entry name" value="HYDROXYACYLGLUTATHIONE HYDROLASE GLOC"/>
    <property type="match status" value="1"/>
</dbReference>
<feature type="domain" description="Metallo-beta-lactamase" evidence="6">
    <location>
        <begin position="208"/>
        <end position="413"/>
    </location>
</feature>
<name>A0AAD5TTK6_9FUNG</name>
<evidence type="ECO:0000313" key="8">
    <source>
        <dbReference type="Proteomes" id="UP001212152"/>
    </source>
</evidence>
<keyword evidence="8" id="KW-1185">Reference proteome</keyword>
<dbReference type="InterPro" id="IPR011990">
    <property type="entry name" value="TPR-like_helical_dom_sf"/>
</dbReference>
<reference evidence="7" key="1">
    <citation type="submission" date="2020-05" db="EMBL/GenBank/DDBJ databases">
        <title>Phylogenomic resolution of chytrid fungi.</title>
        <authorList>
            <person name="Stajich J.E."/>
            <person name="Amses K."/>
            <person name="Simmons R."/>
            <person name="Seto K."/>
            <person name="Myers J."/>
            <person name="Bonds A."/>
            <person name="Quandt C.A."/>
            <person name="Barry K."/>
            <person name="Liu P."/>
            <person name="Grigoriev I."/>
            <person name="Longcore J.E."/>
            <person name="James T.Y."/>
        </authorList>
    </citation>
    <scope>NUCLEOTIDE SEQUENCE</scope>
    <source>
        <strain evidence="7">JEL0379</strain>
    </source>
</reference>
<evidence type="ECO:0000256" key="2">
    <source>
        <dbReference type="ARBA" id="ARBA00022723"/>
    </source>
</evidence>